<protein>
    <submittedName>
        <fullName evidence="4">Two-component system, NtrC family, nitrogen regulation response regulator NtrX</fullName>
    </submittedName>
</protein>
<accession>A0A1Y6CN51</accession>
<name>A0A1Y6CN51_9PROT</name>
<dbReference type="Proteomes" id="UP000192917">
    <property type="component" value="Unassembled WGS sequence"/>
</dbReference>
<feature type="domain" description="Response regulatory" evidence="3">
    <location>
        <begin position="3"/>
        <end position="123"/>
    </location>
</feature>
<dbReference type="SMART" id="SM00448">
    <property type="entry name" value="REC"/>
    <property type="match status" value="1"/>
</dbReference>
<dbReference type="RefSeq" id="WP_085125217.1">
    <property type="nucleotide sequence ID" value="NZ_FWZX01000025.1"/>
</dbReference>
<dbReference type="InterPro" id="IPR011006">
    <property type="entry name" value="CheY-like_superfamily"/>
</dbReference>
<evidence type="ECO:0000256" key="1">
    <source>
        <dbReference type="ARBA" id="ARBA00022553"/>
    </source>
</evidence>
<keyword evidence="5" id="KW-1185">Reference proteome</keyword>
<dbReference type="Gene3D" id="3.40.50.2300">
    <property type="match status" value="1"/>
</dbReference>
<organism evidence="4 5">
    <name type="scientific">Tistlia consotensis USBA 355</name>
    <dbReference type="NCBI Taxonomy" id="560819"/>
    <lineage>
        <taxon>Bacteria</taxon>
        <taxon>Pseudomonadati</taxon>
        <taxon>Pseudomonadota</taxon>
        <taxon>Alphaproteobacteria</taxon>
        <taxon>Rhodospirillales</taxon>
        <taxon>Rhodovibrionaceae</taxon>
        <taxon>Tistlia</taxon>
    </lineage>
</organism>
<dbReference type="InterPro" id="IPR050595">
    <property type="entry name" value="Bact_response_regulator"/>
</dbReference>
<proteinExistence type="predicted"/>
<dbReference type="GO" id="GO:0000160">
    <property type="term" value="P:phosphorelay signal transduction system"/>
    <property type="evidence" value="ECO:0007669"/>
    <property type="project" value="InterPro"/>
</dbReference>
<evidence type="ECO:0000313" key="5">
    <source>
        <dbReference type="Proteomes" id="UP000192917"/>
    </source>
</evidence>
<dbReference type="PROSITE" id="PS50110">
    <property type="entry name" value="RESPONSE_REGULATORY"/>
    <property type="match status" value="1"/>
</dbReference>
<reference evidence="4 5" key="1">
    <citation type="submission" date="2017-04" db="EMBL/GenBank/DDBJ databases">
        <authorList>
            <person name="Afonso C.L."/>
            <person name="Miller P.J."/>
            <person name="Scott M.A."/>
            <person name="Spackman E."/>
            <person name="Goraichik I."/>
            <person name="Dimitrov K.M."/>
            <person name="Suarez D.L."/>
            <person name="Swayne D.E."/>
        </authorList>
    </citation>
    <scope>NUCLEOTIDE SEQUENCE [LARGE SCALE GENOMIC DNA]</scope>
    <source>
        <strain evidence="4 5">USBA 355</strain>
    </source>
</reference>
<dbReference type="AlphaFoldDB" id="A0A1Y6CN51"/>
<dbReference type="InterPro" id="IPR001789">
    <property type="entry name" value="Sig_transdc_resp-reg_receiver"/>
</dbReference>
<dbReference type="PANTHER" id="PTHR44591:SF23">
    <property type="entry name" value="CHEY SUBFAMILY"/>
    <property type="match status" value="1"/>
</dbReference>
<dbReference type="Pfam" id="PF00072">
    <property type="entry name" value="Response_reg"/>
    <property type="match status" value="1"/>
</dbReference>
<dbReference type="PANTHER" id="PTHR44591">
    <property type="entry name" value="STRESS RESPONSE REGULATOR PROTEIN 1"/>
    <property type="match status" value="1"/>
</dbReference>
<evidence type="ECO:0000313" key="4">
    <source>
        <dbReference type="EMBL" id="SMF64567.1"/>
    </source>
</evidence>
<gene>
    <name evidence="4" type="ORF">SAMN05428998_12560</name>
</gene>
<dbReference type="SUPFAM" id="SSF52172">
    <property type="entry name" value="CheY-like"/>
    <property type="match status" value="1"/>
</dbReference>
<sequence length="128" mass="13731">MTKLLLVDDLERDLTAMSAVLRNAGYEVETCNSGAQAVAWAARHPGLYDAILVDIYMPEMDGLETIRTLRSRNYRGAIVAVTGSSCWHSGLDVLRLACLLGADEGTAKPLADSVPGTLARLIERKAAA</sequence>
<feature type="modified residue" description="4-aspartylphosphate" evidence="2">
    <location>
        <position position="54"/>
    </location>
</feature>
<dbReference type="EMBL" id="FWZX01000025">
    <property type="protein sequence ID" value="SMF64567.1"/>
    <property type="molecule type" value="Genomic_DNA"/>
</dbReference>
<evidence type="ECO:0000259" key="3">
    <source>
        <dbReference type="PROSITE" id="PS50110"/>
    </source>
</evidence>
<dbReference type="CDD" id="cd17546">
    <property type="entry name" value="REC_hyHK_CKI1_RcsC-like"/>
    <property type="match status" value="1"/>
</dbReference>
<dbReference type="STRING" id="560819.SAMN05428998_12560"/>
<evidence type="ECO:0000256" key="2">
    <source>
        <dbReference type="PROSITE-ProRule" id="PRU00169"/>
    </source>
</evidence>
<keyword evidence="1 2" id="KW-0597">Phosphoprotein</keyword>